<accession>A0A1H9PRP9</accession>
<dbReference type="SMART" id="SM00421">
    <property type="entry name" value="HTH_LUXR"/>
    <property type="match status" value="1"/>
</dbReference>
<dbReference type="InterPro" id="IPR011006">
    <property type="entry name" value="CheY-like_superfamily"/>
</dbReference>
<dbReference type="Gene3D" id="1.10.10.10">
    <property type="entry name" value="Winged helix-like DNA-binding domain superfamily/Winged helix DNA-binding domain"/>
    <property type="match status" value="1"/>
</dbReference>
<keyword evidence="2" id="KW-0238">DNA-binding</keyword>
<dbReference type="AlphaFoldDB" id="A0A1H9PRP9"/>
<dbReference type="EMBL" id="FOGD01000009">
    <property type="protein sequence ID" value="SER50901.1"/>
    <property type="molecule type" value="Genomic_DNA"/>
</dbReference>
<feature type="domain" description="Response regulatory" evidence="6">
    <location>
        <begin position="7"/>
        <end position="121"/>
    </location>
</feature>
<evidence type="ECO:0000256" key="1">
    <source>
        <dbReference type="ARBA" id="ARBA00023015"/>
    </source>
</evidence>
<dbReference type="Gene3D" id="3.40.50.2300">
    <property type="match status" value="1"/>
</dbReference>
<evidence type="ECO:0000256" key="2">
    <source>
        <dbReference type="ARBA" id="ARBA00023125"/>
    </source>
</evidence>
<evidence type="ECO:0000313" key="8">
    <source>
        <dbReference type="Proteomes" id="UP000199766"/>
    </source>
</evidence>
<dbReference type="PROSITE" id="PS50110">
    <property type="entry name" value="RESPONSE_REGULATORY"/>
    <property type="match status" value="1"/>
</dbReference>
<dbReference type="GO" id="GO:0003677">
    <property type="term" value="F:DNA binding"/>
    <property type="evidence" value="ECO:0007669"/>
    <property type="project" value="UniProtKB-KW"/>
</dbReference>
<dbReference type="PROSITE" id="PS50043">
    <property type="entry name" value="HTH_LUXR_2"/>
    <property type="match status" value="1"/>
</dbReference>
<organism evidence="7 8">
    <name type="scientific">Giesbergeria anulus</name>
    <dbReference type="NCBI Taxonomy" id="180197"/>
    <lineage>
        <taxon>Bacteria</taxon>
        <taxon>Pseudomonadati</taxon>
        <taxon>Pseudomonadota</taxon>
        <taxon>Betaproteobacteria</taxon>
        <taxon>Burkholderiales</taxon>
        <taxon>Comamonadaceae</taxon>
        <taxon>Giesbergeria</taxon>
    </lineage>
</organism>
<name>A0A1H9PRP9_9BURK</name>
<dbReference type="SUPFAM" id="SSF52172">
    <property type="entry name" value="CheY-like"/>
    <property type="match status" value="1"/>
</dbReference>
<evidence type="ECO:0000259" key="5">
    <source>
        <dbReference type="PROSITE" id="PS50043"/>
    </source>
</evidence>
<keyword evidence="8" id="KW-1185">Reference proteome</keyword>
<dbReference type="InterPro" id="IPR001789">
    <property type="entry name" value="Sig_transdc_resp-reg_receiver"/>
</dbReference>
<dbReference type="PRINTS" id="PR00038">
    <property type="entry name" value="HTHLUXR"/>
</dbReference>
<protein>
    <submittedName>
        <fullName evidence="7">Two component transcriptional regulator, LuxR family</fullName>
    </submittedName>
</protein>
<dbReference type="InterPro" id="IPR036388">
    <property type="entry name" value="WH-like_DNA-bd_sf"/>
</dbReference>
<dbReference type="STRING" id="180197.SAMN02982919_02510"/>
<sequence length="206" mass="23326">MRMIGQHVYLVDDDDAVRVSLSRMLQYLGYTVESYSSPEAFLEHSLPIAPAVLLLDMRMPQMNGLALQQELLRLGRNTPIVFISGESQTQEIIDALKGGAIDFLLKPFNMEDLVQAIHRAMARSREQLSAFRDAIDVQRGYESLTPRERQVCKLVVKGLMNKEIAEQFDCSLKTVKVHRARVMEKMGVTSLLELADKIRALPEHSL</sequence>
<evidence type="ECO:0000259" key="6">
    <source>
        <dbReference type="PROSITE" id="PS50110"/>
    </source>
</evidence>
<reference evidence="7 8" key="1">
    <citation type="submission" date="2016-10" db="EMBL/GenBank/DDBJ databases">
        <authorList>
            <person name="de Groot N.N."/>
        </authorList>
    </citation>
    <scope>NUCLEOTIDE SEQUENCE [LARGE SCALE GENOMIC DNA]</scope>
    <source>
        <strain evidence="7 8">ATCC 35958</strain>
    </source>
</reference>
<dbReference type="Pfam" id="PF00072">
    <property type="entry name" value="Response_reg"/>
    <property type="match status" value="1"/>
</dbReference>
<feature type="modified residue" description="4-aspartylphosphate" evidence="4">
    <location>
        <position position="56"/>
    </location>
</feature>
<gene>
    <name evidence="7" type="ORF">SAMN02982919_02510</name>
</gene>
<dbReference type="Proteomes" id="UP000199766">
    <property type="component" value="Unassembled WGS sequence"/>
</dbReference>
<dbReference type="InterPro" id="IPR000792">
    <property type="entry name" value="Tscrpt_reg_LuxR_C"/>
</dbReference>
<dbReference type="SMART" id="SM00448">
    <property type="entry name" value="REC"/>
    <property type="match status" value="1"/>
</dbReference>
<dbReference type="CDD" id="cd06170">
    <property type="entry name" value="LuxR_C_like"/>
    <property type="match status" value="1"/>
</dbReference>
<dbReference type="PANTHER" id="PTHR44688:SF16">
    <property type="entry name" value="DNA-BINDING TRANSCRIPTIONAL ACTIVATOR DEVR_DOSR"/>
    <property type="match status" value="1"/>
</dbReference>
<dbReference type="SUPFAM" id="SSF46894">
    <property type="entry name" value="C-terminal effector domain of the bipartite response regulators"/>
    <property type="match status" value="1"/>
</dbReference>
<feature type="domain" description="HTH luxR-type" evidence="5">
    <location>
        <begin position="137"/>
        <end position="202"/>
    </location>
</feature>
<keyword evidence="3" id="KW-0804">Transcription</keyword>
<dbReference type="GO" id="GO:0006355">
    <property type="term" value="P:regulation of DNA-templated transcription"/>
    <property type="evidence" value="ECO:0007669"/>
    <property type="project" value="InterPro"/>
</dbReference>
<evidence type="ECO:0000256" key="3">
    <source>
        <dbReference type="ARBA" id="ARBA00023163"/>
    </source>
</evidence>
<proteinExistence type="predicted"/>
<evidence type="ECO:0000313" key="7">
    <source>
        <dbReference type="EMBL" id="SER50901.1"/>
    </source>
</evidence>
<keyword evidence="1" id="KW-0805">Transcription regulation</keyword>
<keyword evidence="4" id="KW-0597">Phosphoprotein</keyword>
<evidence type="ECO:0000256" key="4">
    <source>
        <dbReference type="PROSITE-ProRule" id="PRU00169"/>
    </source>
</evidence>
<dbReference type="OrthoDB" id="9802186at2"/>
<dbReference type="PANTHER" id="PTHR44688">
    <property type="entry name" value="DNA-BINDING TRANSCRIPTIONAL ACTIVATOR DEVR_DOSR"/>
    <property type="match status" value="1"/>
</dbReference>
<dbReference type="InterPro" id="IPR016032">
    <property type="entry name" value="Sig_transdc_resp-reg_C-effctor"/>
</dbReference>
<dbReference type="PROSITE" id="PS00622">
    <property type="entry name" value="HTH_LUXR_1"/>
    <property type="match status" value="1"/>
</dbReference>
<dbReference type="GO" id="GO:0000160">
    <property type="term" value="P:phosphorelay signal transduction system"/>
    <property type="evidence" value="ECO:0007669"/>
    <property type="project" value="InterPro"/>
</dbReference>
<dbReference type="Pfam" id="PF00196">
    <property type="entry name" value="GerE"/>
    <property type="match status" value="1"/>
</dbReference>